<reference evidence="1 2" key="1">
    <citation type="journal article" date="2016" name="Eur. J. Clin. Microbiol. Infect. Dis.">
        <title>Whole genome sequencing as a tool for phylogenetic analysis of clinical strains of Mitis group streptococci.</title>
        <authorList>
            <person name="Rasmussen L.H."/>
            <person name="Dargis R."/>
            <person name="Hojholt K."/>
            <person name="Christensen J.J."/>
            <person name="Skovgaard O."/>
            <person name="Justesen U.S."/>
            <person name="Rosenvinge F.S."/>
            <person name="Moser C."/>
            <person name="Lukjancenko O."/>
            <person name="Rasmussen S."/>
            <person name="Nielsen X.C."/>
        </authorList>
    </citation>
    <scope>NUCLEOTIDE SEQUENCE [LARGE SCALE GENOMIC DNA]</scope>
    <source>
        <strain evidence="1 2">RH_50275_09</strain>
    </source>
</reference>
<dbReference type="GO" id="GO:0016757">
    <property type="term" value="F:glycosyltransferase activity"/>
    <property type="evidence" value="ECO:0007669"/>
    <property type="project" value="InterPro"/>
</dbReference>
<evidence type="ECO:0000313" key="2">
    <source>
        <dbReference type="Proteomes" id="UP000193929"/>
    </source>
</evidence>
<dbReference type="PANTHER" id="PTHR11183">
    <property type="entry name" value="GLYCOGENIN SUBFAMILY MEMBER"/>
    <property type="match status" value="1"/>
</dbReference>
<comment type="caution">
    <text evidence="1">The sequence shown here is derived from an EMBL/GenBank/DDBJ whole genome shotgun (WGS) entry which is preliminary data.</text>
</comment>
<protein>
    <submittedName>
        <fullName evidence="1">Glycosyl hydrolase family 8</fullName>
    </submittedName>
</protein>
<dbReference type="GO" id="GO:0016787">
    <property type="term" value="F:hydrolase activity"/>
    <property type="evidence" value="ECO:0007669"/>
    <property type="project" value="UniProtKB-KW"/>
</dbReference>
<dbReference type="Gene3D" id="3.90.550.10">
    <property type="entry name" value="Spore Coat Polysaccharide Biosynthesis Protein SpsA, Chain A"/>
    <property type="match status" value="1"/>
</dbReference>
<gene>
    <name evidence="1" type="ORF">B7700_01960</name>
</gene>
<proteinExistence type="predicted"/>
<dbReference type="CDD" id="cd04194">
    <property type="entry name" value="GT8_A4GalT_like"/>
    <property type="match status" value="1"/>
</dbReference>
<dbReference type="AlphaFoldDB" id="A0A1X1K9J1"/>
<evidence type="ECO:0000313" key="1">
    <source>
        <dbReference type="EMBL" id="ORO96096.1"/>
    </source>
</evidence>
<dbReference type="SUPFAM" id="SSF53448">
    <property type="entry name" value="Nucleotide-diphospho-sugar transferases"/>
    <property type="match status" value="1"/>
</dbReference>
<dbReference type="Proteomes" id="UP000193929">
    <property type="component" value="Unassembled WGS sequence"/>
</dbReference>
<dbReference type="InterPro" id="IPR050587">
    <property type="entry name" value="GNT1/Glycosyltrans_8"/>
</dbReference>
<organism evidence="1 2">
    <name type="scientific">Streptococcus mitis</name>
    <dbReference type="NCBI Taxonomy" id="28037"/>
    <lineage>
        <taxon>Bacteria</taxon>
        <taxon>Bacillati</taxon>
        <taxon>Bacillota</taxon>
        <taxon>Bacilli</taxon>
        <taxon>Lactobacillales</taxon>
        <taxon>Streptococcaceae</taxon>
        <taxon>Streptococcus</taxon>
        <taxon>Streptococcus mitis group</taxon>
    </lineage>
</organism>
<dbReference type="Pfam" id="PF01501">
    <property type="entry name" value="Glyco_transf_8"/>
    <property type="match status" value="1"/>
</dbReference>
<dbReference type="InterPro" id="IPR029044">
    <property type="entry name" value="Nucleotide-diphossugar_trans"/>
</dbReference>
<accession>A0A1X1K9J1</accession>
<dbReference type="RefSeq" id="WP_084886776.1">
    <property type="nucleotide sequence ID" value="NZ_NCVF01000018.1"/>
</dbReference>
<keyword evidence="1" id="KW-0378">Hydrolase</keyword>
<dbReference type="InterPro" id="IPR002495">
    <property type="entry name" value="Glyco_trans_8"/>
</dbReference>
<name>A0A1X1K9J1_STRMT</name>
<sequence length="408" mass="47504">MKKAIVLGADNGYMDKVETTIKSVCAHNHNIKFYIFNDDLPSDWFRIMNFRLKANHSEIVNVKISDHTLKNYRLAISYLSYAAYFRYFIGEFVEEDRAIYLDSDIIVTSCLDELFNIDLEDYWLAGVADYFDGDYTGGFNSGMMVIPVKKWKESDIANQLLQLTEQYHQTVFGDQGILNILFKEKWKKVGRLYNFMVGMDTLAQVVNDESWYQSSLPDGVLPKVIHYTGDKPWYHLSKNRYRSIWWFYYSVEWSDILLRKNPIKGQLLSDFNTLIDPPLFHTAIFTDSCELEQIERLLIEFPQVHFSILAHTSFASSVIDLQQFSNVSVYPGFIPFTFDEVLKNLDFYLDINHGNQIADIISKVRALGKPIYSFDVTNHDDAGYNKVYEVSEIMQMIKDIKLYLGTIK</sequence>
<dbReference type="EMBL" id="NCVF01000018">
    <property type="protein sequence ID" value="ORO96096.1"/>
    <property type="molecule type" value="Genomic_DNA"/>
</dbReference>